<dbReference type="GeneID" id="40312440"/>
<evidence type="ECO:0008006" key="4">
    <source>
        <dbReference type="Google" id="ProtNLM"/>
    </source>
</evidence>
<organism evidence="2 3">
    <name type="scientific">Besnoitia besnoiti</name>
    <name type="common">Apicomplexan protozoan</name>
    <dbReference type="NCBI Taxonomy" id="94643"/>
    <lineage>
        <taxon>Eukaryota</taxon>
        <taxon>Sar</taxon>
        <taxon>Alveolata</taxon>
        <taxon>Apicomplexa</taxon>
        <taxon>Conoidasida</taxon>
        <taxon>Coccidia</taxon>
        <taxon>Eucoccidiorida</taxon>
        <taxon>Eimeriorina</taxon>
        <taxon>Sarcocystidae</taxon>
        <taxon>Besnoitia</taxon>
    </lineage>
</organism>
<sequence length="76" mass="8280">MTRTVREGEAAAKREQHAGGKARALGERAHKEGSGKFNWGQLPGADVDGETVRQVLDNADPMFDDEGLRSTQKKTN</sequence>
<feature type="region of interest" description="Disordered" evidence="1">
    <location>
        <begin position="1"/>
        <end position="76"/>
    </location>
</feature>
<protein>
    <recommendedName>
        <fullName evidence="4">Hyaluronan/mRNA-binding protein domain-containing protein</fullName>
    </recommendedName>
</protein>
<reference evidence="2 3" key="1">
    <citation type="submission" date="2017-09" db="EMBL/GenBank/DDBJ databases">
        <title>Genome sequencing of Besnoitia besnoiti strain Bb-Ger1.</title>
        <authorList>
            <person name="Schares G."/>
            <person name="Venepally P."/>
            <person name="Lorenzi H.A."/>
        </authorList>
    </citation>
    <scope>NUCLEOTIDE SEQUENCE [LARGE SCALE GENOMIC DNA]</scope>
    <source>
        <strain evidence="2 3">Bb-Ger1</strain>
    </source>
</reference>
<dbReference type="OrthoDB" id="10466742at2759"/>
<dbReference type="EMBL" id="NWUJ01000007">
    <property type="protein sequence ID" value="PFH34362.1"/>
    <property type="molecule type" value="Genomic_DNA"/>
</dbReference>
<dbReference type="Proteomes" id="UP000224006">
    <property type="component" value="Unassembled WGS sequence"/>
</dbReference>
<evidence type="ECO:0000256" key="1">
    <source>
        <dbReference type="SAM" id="MobiDB-lite"/>
    </source>
</evidence>
<accession>A0A2A9MG62</accession>
<dbReference type="RefSeq" id="XP_029218371.1">
    <property type="nucleotide sequence ID" value="XM_029365887.1"/>
</dbReference>
<gene>
    <name evidence="2" type="ORF">BESB_075140</name>
</gene>
<evidence type="ECO:0000313" key="3">
    <source>
        <dbReference type="Proteomes" id="UP000224006"/>
    </source>
</evidence>
<dbReference type="VEuPathDB" id="ToxoDB:BESB_075140"/>
<keyword evidence="3" id="KW-1185">Reference proteome</keyword>
<proteinExistence type="predicted"/>
<evidence type="ECO:0000313" key="2">
    <source>
        <dbReference type="EMBL" id="PFH34362.1"/>
    </source>
</evidence>
<dbReference type="AlphaFoldDB" id="A0A2A9MG62"/>
<comment type="caution">
    <text evidence="2">The sequence shown here is derived from an EMBL/GenBank/DDBJ whole genome shotgun (WGS) entry which is preliminary data.</text>
</comment>
<feature type="compositionally biased region" description="Basic and acidic residues" evidence="1">
    <location>
        <begin position="1"/>
        <end position="34"/>
    </location>
</feature>
<dbReference type="KEGG" id="bbes:BESB_075140"/>
<name>A0A2A9MG62_BESBE</name>